<evidence type="ECO:0000259" key="6">
    <source>
        <dbReference type="Pfam" id="PF13476"/>
    </source>
</evidence>
<dbReference type="SUPFAM" id="SSF52540">
    <property type="entry name" value="P-loop containing nucleoside triphosphate hydrolases"/>
    <property type="match status" value="1"/>
</dbReference>
<evidence type="ECO:0000313" key="7">
    <source>
        <dbReference type="EMBL" id="KAE8762230.1"/>
    </source>
</evidence>
<dbReference type="Proteomes" id="UP000451860">
    <property type="component" value="Unassembled WGS sequence"/>
</dbReference>
<keyword evidence="8" id="KW-1185">Reference proteome</keyword>
<reference evidence="7 8" key="1">
    <citation type="submission" date="2019-10" db="EMBL/GenBank/DDBJ databases">
        <title>Georgenia wutianyii sp. nov. and Georgenia yuyongxinii sp. nov. isolated from plateau pika (Ochotona curzoniae) in the Qinghai-Tibet plateau of China.</title>
        <authorList>
            <person name="Tian Z."/>
        </authorList>
    </citation>
    <scope>NUCLEOTIDE SEQUENCE [LARGE SCALE GENOMIC DNA]</scope>
    <source>
        <strain evidence="7 8">DSM 21501</strain>
    </source>
</reference>
<dbReference type="Gene3D" id="3.40.50.300">
    <property type="entry name" value="P-loop containing nucleotide triphosphate hydrolases"/>
    <property type="match status" value="1"/>
</dbReference>
<dbReference type="Pfam" id="PF13476">
    <property type="entry name" value="AAA_23"/>
    <property type="match status" value="1"/>
</dbReference>
<dbReference type="InterPro" id="IPR038729">
    <property type="entry name" value="Rad50/SbcC_AAA"/>
</dbReference>
<sequence length="385" mass="41169">MRIHRLALQAIGPYPGRHTIDFDTLSAGGLFLLEGPTGAGKSTIIDAVVFALYGKVAGEHASDDRLHSDHAAADVEPFVELVFSTGAGIYRVWRSPAFLRPKKRGGGFTQQNARAKLFRLAAVEDEAGEPVSAHVQEVGTELGRIVVLDRTQFTQTVVLPQGQFASFLRAKPEDRRAVLQDVFGTEVYERLQKQLAEMARTARADLERGGRQIQAAAATFLRAAELGDDEREAAGTPDREAAGAADREAAEAADREAAEAADGESASPAHAASSTSPRADLLAAAEALDVPKLTDRSAEILAEVEALSAWAAAAEEQARAHERTAREHLDAVRALAALLERRAALLTEQARLAERDPHVRAAADRLGLARRAATTLAPLRAHAEA</sequence>
<dbReference type="EMBL" id="WHJE01000218">
    <property type="protein sequence ID" value="KAE8762230.1"/>
    <property type="molecule type" value="Genomic_DNA"/>
</dbReference>
<dbReference type="PANTHER" id="PTHR32114:SF2">
    <property type="entry name" value="ABC TRANSPORTER ABCH.3"/>
    <property type="match status" value="1"/>
</dbReference>
<feature type="coiled-coil region" evidence="4">
    <location>
        <begin position="311"/>
        <end position="356"/>
    </location>
</feature>
<feature type="compositionally biased region" description="Low complexity" evidence="5">
    <location>
        <begin position="263"/>
        <end position="277"/>
    </location>
</feature>
<organism evidence="7 8">
    <name type="scientific">Georgenia thermotolerans</name>
    <dbReference type="NCBI Taxonomy" id="527326"/>
    <lineage>
        <taxon>Bacteria</taxon>
        <taxon>Bacillati</taxon>
        <taxon>Actinomycetota</taxon>
        <taxon>Actinomycetes</taxon>
        <taxon>Micrococcales</taxon>
        <taxon>Bogoriellaceae</taxon>
        <taxon>Georgenia</taxon>
    </lineage>
</organism>
<comment type="similarity">
    <text evidence="1">Belongs to the SMC family. SbcC subfamily.</text>
</comment>
<evidence type="ECO:0000256" key="4">
    <source>
        <dbReference type="SAM" id="Coils"/>
    </source>
</evidence>
<comment type="subunit">
    <text evidence="2">Heterodimer of SbcC and SbcD.</text>
</comment>
<dbReference type="GO" id="GO:0006302">
    <property type="term" value="P:double-strand break repair"/>
    <property type="evidence" value="ECO:0007669"/>
    <property type="project" value="InterPro"/>
</dbReference>
<name>A0A7J5UIX9_9MICO</name>
<evidence type="ECO:0000256" key="2">
    <source>
        <dbReference type="ARBA" id="ARBA00011322"/>
    </source>
</evidence>
<feature type="compositionally biased region" description="Basic and acidic residues" evidence="5">
    <location>
        <begin position="237"/>
        <end position="258"/>
    </location>
</feature>
<feature type="non-terminal residue" evidence="7">
    <location>
        <position position="385"/>
    </location>
</feature>
<dbReference type="OrthoDB" id="9795626at2"/>
<protein>
    <recommendedName>
        <fullName evidence="3">Nuclease SbcCD subunit C</fullName>
    </recommendedName>
</protein>
<feature type="region of interest" description="Disordered" evidence="5">
    <location>
        <begin position="226"/>
        <end position="277"/>
    </location>
</feature>
<evidence type="ECO:0000313" key="8">
    <source>
        <dbReference type="Proteomes" id="UP000451860"/>
    </source>
</evidence>
<proteinExistence type="inferred from homology"/>
<accession>A0A7J5UIX9</accession>
<dbReference type="GO" id="GO:0016887">
    <property type="term" value="F:ATP hydrolysis activity"/>
    <property type="evidence" value="ECO:0007669"/>
    <property type="project" value="InterPro"/>
</dbReference>
<gene>
    <name evidence="7" type="ORF">GB883_20450</name>
</gene>
<dbReference type="InterPro" id="IPR027417">
    <property type="entry name" value="P-loop_NTPase"/>
</dbReference>
<feature type="domain" description="Rad50/SbcC-type AAA" evidence="6">
    <location>
        <begin position="5"/>
        <end position="196"/>
    </location>
</feature>
<dbReference type="PANTHER" id="PTHR32114">
    <property type="entry name" value="ABC TRANSPORTER ABCH.3"/>
    <property type="match status" value="1"/>
</dbReference>
<evidence type="ECO:0000256" key="3">
    <source>
        <dbReference type="ARBA" id="ARBA00013368"/>
    </source>
</evidence>
<dbReference type="AlphaFoldDB" id="A0A7J5UIX9"/>
<evidence type="ECO:0000256" key="5">
    <source>
        <dbReference type="SAM" id="MobiDB-lite"/>
    </source>
</evidence>
<keyword evidence="4" id="KW-0175">Coiled coil</keyword>
<comment type="caution">
    <text evidence="7">The sequence shown here is derived from an EMBL/GenBank/DDBJ whole genome shotgun (WGS) entry which is preliminary data.</text>
</comment>
<dbReference type="RefSeq" id="WP_152359911.1">
    <property type="nucleotide sequence ID" value="NZ_WHJE01000218.1"/>
</dbReference>
<evidence type="ECO:0000256" key="1">
    <source>
        <dbReference type="ARBA" id="ARBA00006930"/>
    </source>
</evidence>